<dbReference type="AlphaFoldDB" id="X1TEB5"/>
<feature type="non-terminal residue" evidence="2">
    <location>
        <position position="240"/>
    </location>
</feature>
<dbReference type="EMBL" id="BARW01032826">
    <property type="protein sequence ID" value="GAJ03648.1"/>
    <property type="molecule type" value="Genomic_DNA"/>
</dbReference>
<feature type="domain" description="PKD-like" evidence="1">
    <location>
        <begin position="161"/>
        <end position="205"/>
    </location>
</feature>
<dbReference type="Pfam" id="PF19406">
    <property type="entry name" value="PKD_5"/>
    <property type="match status" value="2"/>
</dbReference>
<accession>X1TEB5</accession>
<feature type="domain" description="PKD-like" evidence="1">
    <location>
        <begin position="54"/>
        <end position="102"/>
    </location>
</feature>
<sequence>LNPGLDASTCSNAASGRNLSVTAGSVAATSYNITNIDADPGLVPDAGNATAGNGQSSNAISGDIFSNPTTGSLTVVYDIVPVSAVGCGGDMVQVTLTVYPGPVLDPNLDATVCSEEAGGIVLDIAAGSIAVANYNITNINVANGLVAYIGNATAGNGKPANEIESDKFTNTSSTAKTVVYDIVPVGITGCEGDMVQVTLTVNPEPVIDPGLNTTTCSDVAGGIILDVASGSVAAAGYNIT</sequence>
<dbReference type="InterPro" id="IPR045828">
    <property type="entry name" value="PKD_Bacteroidetes"/>
</dbReference>
<gene>
    <name evidence="2" type="ORF">S12H4_51865</name>
</gene>
<name>X1TEB5_9ZZZZ</name>
<comment type="caution">
    <text evidence="2">The sequence shown here is derived from an EMBL/GenBank/DDBJ whole genome shotgun (WGS) entry which is preliminary data.</text>
</comment>
<proteinExistence type="predicted"/>
<feature type="non-terminal residue" evidence="2">
    <location>
        <position position="1"/>
    </location>
</feature>
<protein>
    <recommendedName>
        <fullName evidence="1">PKD-like domain-containing protein</fullName>
    </recommendedName>
</protein>
<evidence type="ECO:0000259" key="1">
    <source>
        <dbReference type="Pfam" id="PF19406"/>
    </source>
</evidence>
<reference evidence="2" key="1">
    <citation type="journal article" date="2014" name="Front. Microbiol.">
        <title>High frequency of phylogenetically diverse reductive dehalogenase-homologous genes in deep subseafloor sedimentary metagenomes.</title>
        <authorList>
            <person name="Kawai M."/>
            <person name="Futagami T."/>
            <person name="Toyoda A."/>
            <person name="Takaki Y."/>
            <person name="Nishi S."/>
            <person name="Hori S."/>
            <person name="Arai W."/>
            <person name="Tsubouchi T."/>
            <person name="Morono Y."/>
            <person name="Uchiyama I."/>
            <person name="Ito T."/>
            <person name="Fujiyama A."/>
            <person name="Inagaki F."/>
            <person name="Takami H."/>
        </authorList>
    </citation>
    <scope>NUCLEOTIDE SEQUENCE</scope>
    <source>
        <strain evidence="2">Expedition CK06-06</strain>
    </source>
</reference>
<evidence type="ECO:0000313" key="2">
    <source>
        <dbReference type="EMBL" id="GAJ03648.1"/>
    </source>
</evidence>
<organism evidence="2">
    <name type="scientific">marine sediment metagenome</name>
    <dbReference type="NCBI Taxonomy" id="412755"/>
    <lineage>
        <taxon>unclassified sequences</taxon>
        <taxon>metagenomes</taxon>
        <taxon>ecological metagenomes</taxon>
    </lineage>
</organism>